<evidence type="ECO:0000259" key="5">
    <source>
        <dbReference type="SMART" id="SM00499"/>
    </source>
</evidence>
<accession>A0ABP0YH64</accession>
<sequence length="125" mass="13064">MMSKLNTIVKLGLAITFFCAVIGGGVTTEAAVTCNQVVSSLIPCIQYVTGGGAPSSTCCYGVKQLNTMAQTTKDRQAVCQCLKLVVRGVKYNAQNVANAAALPAKCGVELPYAINPNVDCNTIKM</sequence>
<dbReference type="Proteomes" id="UP001642487">
    <property type="component" value="Chromosome 4"/>
</dbReference>
<dbReference type="CDD" id="cd01960">
    <property type="entry name" value="nsLTP1"/>
    <property type="match status" value="1"/>
</dbReference>
<dbReference type="InterPro" id="IPR016140">
    <property type="entry name" value="Bifunc_inhib/LTP/seed_store"/>
</dbReference>
<comment type="similarity">
    <text evidence="1 3">Belongs to the plant LTP family.</text>
</comment>
<feature type="domain" description="Bifunctional inhibitor/plant lipid transfer protein/seed storage helical" evidence="5">
    <location>
        <begin position="34"/>
        <end position="120"/>
    </location>
</feature>
<keyword evidence="2" id="KW-1015">Disulfide bond</keyword>
<gene>
    <name evidence="6" type="ORF">CITCOLO1_LOCUS11820</name>
</gene>
<dbReference type="SMART" id="SM00499">
    <property type="entry name" value="AAI"/>
    <property type="match status" value="1"/>
</dbReference>
<proteinExistence type="inferred from homology"/>
<comment type="function">
    <text evidence="3">Plant non-specific lipid-transfer proteins transfer phospholipids as well as galactolipids across membranes. May play a role in wax or cutin deposition in the cell walls of expanding epidermal cells and certain secretory tissues.</text>
</comment>
<name>A0ABP0YH64_9ROSI</name>
<keyword evidence="3" id="KW-0813">Transport</keyword>
<evidence type="ECO:0000313" key="6">
    <source>
        <dbReference type="EMBL" id="CAK9319802.1"/>
    </source>
</evidence>
<dbReference type="SUPFAM" id="SSF47699">
    <property type="entry name" value="Bifunctional inhibitor/lipid-transfer protein/seed storage 2S albumin"/>
    <property type="match status" value="1"/>
</dbReference>
<feature type="signal peptide" evidence="4">
    <location>
        <begin position="1"/>
        <end position="27"/>
    </location>
</feature>
<protein>
    <recommendedName>
        <fullName evidence="3">Non-specific lipid-transfer protein</fullName>
    </recommendedName>
</protein>
<evidence type="ECO:0000256" key="2">
    <source>
        <dbReference type="ARBA" id="ARBA00023157"/>
    </source>
</evidence>
<reference evidence="6 7" key="1">
    <citation type="submission" date="2024-03" db="EMBL/GenBank/DDBJ databases">
        <authorList>
            <person name="Gkanogiannis A."/>
            <person name="Becerra Lopez-Lavalle L."/>
        </authorList>
    </citation>
    <scope>NUCLEOTIDE SEQUENCE [LARGE SCALE GENOMIC DNA]</scope>
</reference>
<evidence type="ECO:0000256" key="3">
    <source>
        <dbReference type="RuleBase" id="RU000628"/>
    </source>
</evidence>
<evidence type="ECO:0000313" key="7">
    <source>
        <dbReference type="Proteomes" id="UP001642487"/>
    </source>
</evidence>
<dbReference type="EMBL" id="OZ021738">
    <property type="protein sequence ID" value="CAK9319802.1"/>
    <property type="molecule type" value="Genomic_DNA"/>
</dbReference>
<evidence type="ECO:0000256" key="1">
    <source>
        <dbReference type="ARBA" id="ARBA00009748"/>
    </source>
</evidence>
<dbReference type="InterPro" id="IPR000528">
    <property type="entry name" value="Plant_nsLTP"/>
</dbReference>
<dbReference type="Pfam" id="PF00234">
    <property type="entry name" value="Tryp_alpha_amyl"/>
    <property type="match status" value="1"/>
</dbReference>
<feature type="chain" id="PRO_5046533085" description="Non-specific lipid-transfer protein" evidence="4">
    <location>
        <begin position="28"/>
        <end position="125"/>
    </location>
</feature>
<organism evidence="6 7">
    <name type="scientific">Citrullus colocynthis</name>
    <name type="common">colocynth</name>
    <dbReference type="NCBI Taxonomy" id="252529"/>
    <lineage>
        <taxon>Eukaryota</taxon>
        <taxon>Viridiplantae</taxon>
        <taxon>Streptophyta</taxon>
        <taxon>Embryophyta</taxon>
        <taxon>Tracheophyta</taxon>
        <taxon>Spermatophyta</taxon>
        <taxon>Magnoliopsida</taxon>
        <taxon>eudicotyledons</taxon>
        <taxon>Gunneridae</taxon>
        <taxon>Pentapetalae</taxon>
        <taxon>rosids</taxon>
        <taxon>fabids</taxon>
        <taxon>Cucurbitales</taxon>
        <taxon>Cucurbitaceae</taxon>
        <taxon>Benincaseae</taxon>
        <taxon>Citrullus</taxon>
    </lineage>
</organism>
<dbReference type="PRINTS" id="PR00382">
    <property type="entry name" value="LIPIDTRNSFER"/>
</dbReference>
<keyword evidence="4" id="KW-0732">Signal</keyword>
<dbReference type="Gene3D" id="1.10.110.10">
    <property type="entry name" value="Plant lipid-transfer and hydrophobic proteins"/>
    <property type="match status" value="1"/>
</dbReference>
<dbReference type="PANTHER" id="PTHR33076">
    <property type="entry name" value="NON-SPECIFIC LIPID-TRANSFER PROTEIN 2-RELATED"/>
    <property type="match status" value="1"/>
</dbReference>
<dbReference type="InterPro" id="IPR036312">
    <property type="entry name" value="Bifun_inhib/LTP/seed_sf"/>
</dbReference>
<evidence type="ECO:0000256" key="4">
    <source>
        <dbReference type="SAM" id="SignalP"/>
    </source>
</evidence>
<keyword evidence="3" id="KW-0446">Lipid-binding</keyword>
<keyword evidence="7" id="KW-1185">Reference proteome</keyword>